<name>A0A849KDW0_9BURK</name>
<dbReference type="InterPro" id="IPR011130">
    <property type="entry name" value="SecA_preprotein_X-link_dom"/>
</dbReference>
<dbReference type="InterPro" id="IPR000185">
    <property type="entry name" value="SecA"/>
</dbReference>
<dbReference type="PROSITE" id="PS01312">
    <property type="entry name" value="SECA"/>
    <property type="match status" value="1"/>
</dbReference>
<keyword evidence="7" id="KW-0811">Translocation</keyword>
<dbReference type="AlphaFoldDB" id="A0A849KDW0"/>
<dbReference type="Gene3D" id="3.40.50.300">
    <property type="entry name" value="P-loop containing nucleotide triphosphate hydrolases"/>
    <property type="match status" value="2"/>
</dbReference>
<evidence type="ECO:0000313" key="11">
    <source>
        <dbReference type="Proteomes" id="UP000552954"/>
    </source>
</evidence>
<dbReference type="InterPro" id="IPR020937">
    <property type="entry name" value="SecA_CS"/>
</dbReference>
<dbReference type="PRINTS" id="PR00906">
    <property type="entry name" value="SECA"/>
</dbReference>
<evidence type="ECO:0000256" key="5">
    <source>
        <dbReference type="ARBA" id="ARBA00022927"/>
    </source>
</evidence>
<evidence type="ECO:0000313" key="10">
    <source>
        <dbReference type="EMBL" id="NNU43165.1"/>
    </source>
</evidence>
<dbReference type="SUPFAM" id="SSF81767">
    <property type="entry name" value="Pre-protein crosslinking domain of SecA"/>
    <property type="match status" value="1"/>
</dbReference>
<dbReference type="GO" id="GO:0005886">
    <property type="term" value="C:plasma membrane"/>
    <property type="evidence" value="ECO:0007669"/>
    <property type="project" value="TreeGrafter"/>
</dbReference>
<keyword evidence="4" id="KW-0067">ATP-binding</keyword>
<dbReference type="PROSITE" id="PS51196">
    <property type="entry name" value="SECA_MOTOR_DEAD"/>
    <property type="match status" value="1"/>
</dbReference>
<dbReference type="Pfam" id="PF01043">
    <property type="entry name" value="SecA_PP_bind"/>
    <property type="match status" value="1"/>
</dbReference>
<dbReference type="Pfam" id="PF21090">
    <property type="entry name" value="P-loop_SecA"/>
    <property type="match status" value="1"/>
</dbReference>
<comment type="caution">
    <text evidence="10">The sequence shown here is derived from an EMBL/GenBank/DDBJ whole genome shotgun (WGS) entry which is preliminary data.</text>
</comment>
<dbReference type="PANTHER" id="PTHR30612">
    <property type="entry name" value="SECA INNER MEMBRANE COMPONENT OF SEC PROTEIN SECRETION SYSTEM"/>
    <property type="match status" value="1"/>
</dbReference>
<dbReference type="InterPro" id="IPR011115">
    <property type="entry name" value="SecA_DEAD"/>
</dbReference>
<reference evidence="10 11" key="2">
    <citation type="submission" date="2020-06" db="EMBL/GenBank/DDBJ databases">
        <title>Ramlibacter rhizophilus sp. nov., isolated from rhizosphere soil of national flower Mugunghwa from South Korea.</title>
        <authorList>
            <person name="Zheng-Fei Y."/>
            <person name="Huan T."/>
        </authorList>
    </citation>
    <scope>NUCLEOTIDE SEQUENCE [LARGE SCALE GENOMIC DNA]</scope>
    <source>
        <strain evidence="10 11">B156</strain>
    </source>
</reference>
<evidence type="ECO:0000256" key="4">
    <source>
        <dbReference type="ARBA" id="ARBA00022840"/>
    </source>
</evidence>
<keyword evidence="1" id="KW-0813">Transport</keyword>
<keyword evidence="3" id="KW-0547">Nucleotide-binding</keyword>
<dbReference type="InterPro" id="IPR044722">
    <property type="entry name" value="SecA_SF2_C"/>
</dbReference>
<evidence type="ECO:0000256" key="6">
    <source>
        <dbReference type="ARBA" id="ARBA00022967"/>
    </source>
</evidence>
<evidence type="ECO:0000256" key="1">
    <source>
        <dbReference type="ARBA" id="ARBA00022448"/>
    </source>
</evidence>
<evidence type="ECO:0000256" key="7">
    <source>
        <dbReference type="ARBA" id="ARBA00023010"/>
    </source>
</evidence>
<dbReference type="Proteomes" id="UP000552954">
    <property type="component" value="Unassembled WGS sequence"/>
</dbReference>
<dbReference type="SMART" id="SM00957">
    <property type="entry name" value="SecA_DEAD"/>
    <property type="match status" value="1"/>
</dbReference>
<evidence type="ECO:0000256" key="8">
    <source>
        <dbReference type="ARBA" id="ARBA00023136"/>
    </source>
</evidence>
<dbReference type="GO" id="GO:0031522">
    <property type="term" value="C:cell envelope Sec protein transport complex"/>
    <property type="evidence" value="ECO:0007669"/>
    <property type="project" value="TreeGrafter"/>
</dbReference>
<keyword evidence="8" id="KW-0472">Membrane</keyword>
<dbReference type="SMART" id="SM00958">
    <property type="entry name" value="SecA_PP_bind"/>
    <property type="match status" value="1"/>
</dbReference>
<dbReference type="GO" id="GO:0005524">
    <property type="term" value="F:ATP binding"/>
    <property type="evidence" value="ECO:0007669"/>
    <property type="project" value="UniProtKB-KW"/>
</dbReference>
<dbReference type="SUPFAM" id="SSF52540">
    <property type="entry name" value="P-loop containing nucleoside triphosphate hydrolases"/>
    <property type="match status" value="1"/>
</dbReference>
<dbReference type="InterPro" id="IPR014018">
    <property type="entry name" value="SecA_motor_DEAD"/>
</dbReference>
<proteinExistence type="predicted"/>
<keyword evidence="11" id="KW-1185">Reference proteome</keyword>
<organism evidence="10 11">
    <name type="scientific">Ramlibacter montanisoli</name>
    <dbReference type="NCBI Taxonomy" id="2732512"/>
    <lineage>
        <taxon>Bacteria</taxon>
        <taxon>Pseudomonadati</taxon>
        <taxon>Pseudomonadota</taxon>
        <taxon>Betaproteobacteria</taxon>
        <taxon>Burkholderiales</taxon>
        <taxon>Comamonadaceae</taxon>
        <taxon>Ramlibacter</taxon>
    </lineage>
</organism>
<dbReference type="GO" id="GO:0017038">
    <property type="term" value="P:protein import"/>
    <property type="evidence" value="ECO:0007669"/>
    <property type="project" value="InterPro"/>
</dbReference>
<dbReference type="PANTHER" id="PTHR30612:SF0">
    <property type="entry name" value="CHLOROPLAST PROTEIN-TRANSPORTING ATPASE"/>
    <property type="match status" value="1"/>
</dbReference>
<evidence type="ECO:0000256" key="3">
    <source>
        <dbReference type="ARBA" id="ARBA00022741"/>
    </source>
</evidence>
<gene>
    <name evidence="10" type="ORF">HK415_08335</name>
</gene>
<keyword evidence="6" id="KW-1278">Translocase</keyword>
<dbReference type="GO" id="GO:0006605">
    <property type="term" value="P:protein targeting"/>
    <property type="evidence" value="ECO:0007669"/>
    <property type="project" value="InterPro"/>
</dbReference>
<feature type="domain" description="SecA family profile" evidence="9">
    <location>
        <begin position="1"/>
        <end position="281"/>
    </location>
</feature>
<dbReference type="GO" id="GO:0006886">
    <property type="term" value="P:intracellular protein transport"/>
    <property type="evidence" value="ECO:0007669"/>
    <property type="project" value="InterPro"/>
</dbReference>
<protein>
    <recommendedName>
        <fullName evidence="9">SecA family profile domain-containing protein</fullName>
    </recommendedName>
</protein>
<dbReference type="EMBL" id="JABFCS010000001">
    <property type="protein sequence ID" value="NNU43165.1"/>
    <property type="molecule type" value="Genomic_DNA"/>
</dbReference>
<accession>A0A849KDW0</accession>
<evidence type="ECO:0000259" key="9">
    <source>
        <dbReference type="PROSITE" id="PS51196"/>
    </source>
</evidence>
<evidence type="ECO:0000256" key="2">
    <source>
        <dbReference type="ARBA" id="ARBA00022475"/>
    </source>
</evidence>
<dbReference type="GO" id="GO:0005829">
    <property type="term" value="C:cytosol"/>
    <property type="evidence" value="ECO:0007669"/>
    <property type="project" value="TreeGrafter"/>
</dbReference>
<keyword evidence="2" id="KW-1003">Cell membrane</keyword>
<dbReference type="GO" id="GO:0043952">
    <property type="term" value="P:protein transport by the Sec complex"/>
    <property type="evidence" value="ECO:0007669"/>
    <property type="project" value="TreeGrafter"/>
</dbReference>
<reference evidence="10 11" key="1">
    <citation type="submission" date="2020-05" db="EMBL/GenBank/DDBJ databases">
        <authorList>
            <person name="Khan S.A."/>
            <person name="Jeon C.O."/>
            <person name="Chun B.H."/>
        </authorList>
    </citation>
    <scope>NUCLEOTIDE SEQUENCE [LARGE SCALE GENOMIC DNA]</scope>
    <source>
        <strain evidence="10 11">B156</strain>
    </source>
</reference>
<keyword evidence="5" id="KW-0653">Protein transport</keyword>
<dbReference type="InterPro" id="IPR036670">
    <property type="entry name" value="SecA_X-link_sf"/>
</dbReference>
<dbReference type="Gene3D" id="3.90.1440.10">
    <property type="entry name" value="SecA, preprotein cross-linking domain"/>
    <property type="match status" value="1"/>
</dbReference>
<dbReference type="InterPro" id="IPR027417">
    <property type="entry name" value="P-loop_NTPase"/>
</dbReference>
<sequence>MAEEAAHSGAALALARSLAEGEHYAVEALEHRVNLTDEGRARLDAFAEDRDGPWTSVRGREDLLRQALGALHLYRRDQHYVVMDDKVQIVDESTGRVMPDRSWERGLHQMIEVKEGVTPTPRRETLARLTYQRLFRRYVHLAGMTGTAAEAAGEIKSVYGLELARVPLHRPSRRIDLGTAVCATLAEKWQRVADTAQALALRQRRPVLIGTRSVEASEQISAVLRQRGLVHALLNAKQDAGEAEVVAEAGVPGRITVATNMAGRGTDILLGEGVGNAVACT</sequence>